<evidence type="ECO:0000313" key="7">
    <source>
        <dbReference type="EMBL" id="NRO35168.1"/>
    </source>
</evidence>
<dbReference type="GO" id="GO:0015171">
    <property type="term" value="F:amino acid transmembrane transporter activity"/>
    <property type="evidence" value="ECO:0007669"/>
    <property type="project" value="TreeGrafter"/>
</dbReference>
<feature type="transmembrane region" description="Helical" evidence="5">
    <location>
        <begin position="91"/>
        <end position="111"/>
    </location>
</feature>
<evidence type="ECO:0000256" key="2">
    <source>
        <dbReference type="ARBA" id="ARBA00022692"/>
    </source>
</evidence>
<evidence type="ECO:0000256" key="4">
    <source>
        <dbReference type="ARBA" id="ARBA00023136"/>
    </source>
</evidence>
<dbReference type="InterPro" id="IPR050524">
    <property type="entry name" value="APC_YAT"/>
</dbReference>
<evidence type="ECO:0000256" key="3">
    <source>
        <dbReference type="ARBA" id="ARBA00022989"/>
    </source>
</evidence>
<comment type="caution">
    <text evidence="7">The sequence shown here is derived from an EMBL/GenBank/DDBJ whole genome shotgun (WGS) entry which is preliminary data.</text>
</comment>
<sequence>MLGGVFALVSSKIAADTVYLVLVSISGLAVVFVWMAIAWAELNFRKQFLKDGHQLSELKYKTPWYPVVPYFAFIASLLSCVLIWFDPTQRVALYYTIPFVLVCYLGHRFWLRRKDNEVVKEAE</sequence>
<dbReference type="PANTHER" id="PTHR43341:SF5">
    <property type="entry name" value="S-METHYLMETHIONINE PERMEASE-RELATED"/>
    <property type="match status" value="1"/>
</dbReference>
<feature type="transmembrane region" description="Helical" evidence="5">
    <location>
        <begin position="64"/>
        <end position="85"/>
    </location>
</feature>
<dbReference type="Pfam" id="PF00324">
    <property type="entry name" value="AA_permease"/>
    <property type="match status" value="1"/>
</dbReference>
<comment type="subcellular location">
    <subcellularLocation>
        <location evidence="1">Membrane</location>
        <topology evidence="1">Multi-pass membrane protein</topology>
    </subcellularLocation>
</comment>
<keyword evidence="3 5" id="KW-1133">Transmembrane helix</keyword>
<dbReference type="Proteomes" id="UP000651333">
    <property type="component" value="Unassembled WGS sequence"/>
</dbReference>
<reference evidence="7" key="1">
    <citation type="submission" date="2019-09" db="EMBL/GenBank/DDBJ databases">
        <title>Comparative genomic analysis of Lactobacillus helveticus.</title>
        <authorList>
            <person name="Zhang H."/>
            <person name="Chen Y."/>
            <person name="Zhong Z."/>
        </authorList>
    </citation>
    <scope>NUCLEOTIDE SEQUENCE</scope>
    <source>
        <strain evidence="7">IMAU30003</strain>
    </source>
</reference>
<feature type="domain" description="Amino acid permease/ SLC12A" evidence="6">
    <location>
        <begin position="4"/>
        <end position="116"/>
    </location>
</feature>
<dbReference type="PANTHER" id="PTHR43341">
    <property type="entry name" value="AMINO ACID PERMEASE"/>
    <property type="match status" value="1"/>
</dbReference>
<evidence type="ECO:0000313" key="8">
    <source>
        <dbReference type="Proteomes" id="UP000651333"/>
    </source>
</evidence>
<accession>A0A9Q5C281</accession>
<gene>
    <name evidence="7" type="ORF">IMAU30003_01418</name>
</gene>
<dbReference type="GO" id="GO:0016020">
    <property type="term" value="C:membrane"/>
    <property type="evidence" value="ECO:0007669"/>
    <property type="project" value="UniProtKB-SubCell"/>
</dbReference>
<evidence type="ECO:0000259" key="6">
    <source>
        <dbReference type="Pfam" id="PF00324"/>
    </source>
</evidence>
<keyword evidence="4 5" id="KW-0472">Membrane</keyword>
<dbReference type="InterPro" id="IPR004841">
    <property type="entry name" value="AA-permease/SLC12A_dom"/>
</dbReference>
<protein>
    <submittedName>
        <fullName evidence="7">Amino-acid permease RocC</fullName>
    </submittedName>
</protein>
<keyword evidence="2 5" id="KW-0812">Transmembrane</keyword>
<organism evidence="7 8">
    <name type="scientific">Lactobacillus helveticus</name>
    <name type="common">Lactobacillus suntoryeus</name>
    <dbReference type="NCBI Taxonomy" id="1587"/>
    <lineage>
        <taxon>Bacteria</taxon>
        <taxon>Bacillati</taxon>
        <taxon>Bacillota</taxon>
        <taxon>Bacilli</taxon>
        <taxon>Lactobacillales</taxon>
        <taxon>Lactobacillaceae</taxon>
        <taxon>Lactobacillus</taxon>
    </lineage>
</organism>
<dbReference type="EMBL" id="WCHB01000045">
    <property type="protein sequence ID" value="NRO35168.1"/>
    <property type="molecule type" value="Genomic_DNA"/>
</dbReference>
<feature type="transmembrane region" description="Helical" evidence="5">
    <location>
        <begin position="25"/>
        <end position="44"/>
    </location>
</feature>
<proteinExistence type="predicted"/>
<name>A0A9Q5C281_LACHE</name>
<evidence type="ECO:0000256" key="5">
    <source>
        <dbReference type="SAM" id="Phobius"/>
    </source>
</evidence>
<dbReference type="AlphaFoldDB" id="A0A9Q5C281"/>
<dbReference type="Gene3D" id="1.20.1740.10">
    <property type="entry name" value="Amino acid/polyamine transporter I"/>
    <property type="match status" value="1"/>
</dbReference>
<evidence type="ECO:0000256" key="1">
    <source>
        <dbReference type="ARBA" id="ARBA00004141"/>
    </source>
</evidence>